<reference evidence="1" key="1">
    <citation type="submission" date="2023-04" db="EMBL/GenBank/DDBJ databases">
        <title>Draft Genome sequencing of Naganishia species isolated from polar environments using Oxford Nanopore Technology.</title>
        <authorList>
            <person name="Leo P."/>
            <person name="Venkateswaran K."/>
        </authorList>
    </citation>
    <scope>NUCLEOTIDE SEQUENCE</scope>
    <source>
        <strain evidence="1">DBVPG 5303</strain>
    </source>
</reference>
<dbReference type="EMBL" id="JASBWV010000036">
    <property type="protein sequence ID" value="KAJ9116527.1"/>
    <property type="molecule type" value="Genomic_DNA"/>
</dbReference>
<evidence type="ECO:0000313" key="2">
    <source>
        <dbReference type="Proteomes" id="UP001234202"/>
    </source>
</evidence>
<accession>A0ACC2WXZ1</accession>
<gene>
    <name evidence="1" type="ORF">QFC24_006694</name>
</gene>
<protein>
    <submittedName>
        <fullName evidence="1">Uncharacterized protein</fullName>
    </submittedName>
</protein>
<organism evidence="1 2">
    <name type="scientific">Naganishia onofrii</name>
    <dbReference type="NCBI Taxonomy" id="1851511"/>
    <lineage>
        <taxon>Eukaryota</taxon>
        <taxon>Fungi</taxon>
        <taxon>Dikarya</taxon>
        <taxon>Basidiomycota</taxon>
        <taxon>Agaricomycotina</taxon>
        <taxon>Tremellomycetes</taxon>
        <taxon>Filobasidiales</taxon>
        <taxon>Filobasidiaceae</taxon>
        <taxon>Naganishia</taxon>
    </lineage>
</organism>
<keyword evidence="2" id="KW-1185">Reference proteome</keyword>
<evidence type="ECO:0000313" key="1">
    <source>
        <dbReference type="EMBL" id="KAJ9116527.1"/>
    </source>
</evidence>
<comment type="caution">
    <text evidence="1">The sequence shown here is derived from an EMBL/GenBank/DDBJ whole genome shotgun (WGS) entry which is preliminary data.</text>
</comment>
<name>A0ACC2WXZ1_9TREE</name>
<proteinExistence type="predicted"/>
<sequence>MLPFTASAVGLDRLKTPPKEQGSGNTGTPESQKLSPNYHVVSSSPLFDGSLRKDDTSNVHSIFNGSPRSQPNSEARSEVMKGTGGSAGQSTCTANSGATGDQ</sequence>
<dbReference type="Proteomes" id="UP001234202">
    <property type="component" value="Unassembled WGS sequence"/>
</dbReference>